<feature type="domain" description="N-acetyltransferase" evidence="1">
    <location>
        <begin position="15"/>
        <end position="180"/>
    </location>
</feature>
<name>A0ABV6NLB9_9BACI</name>
<keyword evidence="3" id="KW-1185">Reference proteome</keyword>
<dbReference type="SUPFAM" id="SSF55729">
    <property type="entry name" value="Acyl-CoA N-acyltransferases (Nat)"/>
    <property type="match status" value="1"/>
</dbReference>
<dbReference type="Gene3D" id="3.40.630.30">
    <property type="match status" value="1"/>
</dbReference>
<reference evidence="2 3" key="1">
    <citation type="submission" date="2024-09" db="EMBL/GenBank/DDBJ databases">
        <authorList>
            <person name="Sun Q."/>
            <person name="Mori K."/>
        </authorList>
    </citation>
    <scope>NUCLEOTIDE SEQUENCE [LARGE SCALE GENOMIC DNA]</scope>
    <source>
        <strain evidence="2 3">NCAIM B.02301</strain>
    </source>
</reference>
<dbReference type="InterPro" id="IPR000182">
    <property type="entry name" value="GNAT_dom"/>
</dbReference>
<dbReference type="PROSITE" id="PS51186">
    <property type="entry name" value="GNAT"/>
    <property type="match status" value="1"/>
</dbReference>
<keyword evidence="2" id="KW-0012">Acyltransferase</keyword>
<organism evidence="2 3">
    <name type="scientific">Halalkalibacter alkalisediminis</name>
    <dbReference type="NCBI Taxonomy" id="935616"/>
    <lineage>
        <taxon>Bacteria</taxon>
        <taxon>Bacillati</taxon>
        <taxon>Bacillota</taxon>
        <taxon>Bacilli</taxon>
        <taxon>Bacillales</taxon>
        <taxon>Bacillaceae</taxon>
        <taxon>Halalkalibacter</taxon>
    </lineage>
</organism>
<sequence>MIYCRTDKTIETNRLILRLFKETDAPEVTRLCNNYNLYKNTLYLPYPYSLEDALSWINNHLDNFNDNKYFEFAITDKVTGKIYGAIALSNHQKFNNGELAYWVGEDYWGNGYATEAAKAILEFAFIEKQYHKVFARYFHSNPASGRVIEKIGMKKEGVLRGHVMKENEYIDLVYYGILKDEANLFNGCR</sequence>
<evidence type="ECO:0000259" key="1">
    <source>
        <dbReference type="PROSITE" id="PS51186"/>
    </source>
</evidence>
<dbReference type="EMBL" id="JBHLTR010000076">
    <property type="protein sequence ID" value="MFC0561553.1"/>
    <property type="molecule type" value="Genomic_DNA"/>
</dbReference>
<dbReference type="EC" id="2.3.-.-" evidence="2"/>
<dbReference type="InterPro" id="IPR051531">
    <property type="entry name" value="N-acetyltransferase"/>
</dbReference>
<dbReference type="GO" id="GO:0016746">
    <property type="term" value="F:acyltransferase activity"/>
    <property type="evidence" value="ECO:0007669"/>
    <property type="project" value="UniProtKB-KW"/>
</dbReference>
<dbReference type="PANTHER" id="PTHR43792">
    <property type="entry name" value="GNAT FAMILY, PUTATIVE (AFU_ORTHOLOGUE AFUA_3G00765)-RELATED-RELATED"/>
    <property type="match status" value="1"/>
</dbReference>
<dbReference type="Pfam" id="PF13302">
    <property type="entry name" value="Acetyltransf_3"/>
    <property type="match status" value="1"/>
</dbReference>
<protein>
    <submittedName>
        <fullName evidence="2">GNAT family N-acetyltransferase</fullName>
        <ecNumber evidence="2">2.3.-.-</ecNumber>
    </submittedName>
</protein>
<dbReference type="InterPro" id="IPR016181">
    <property type="entry name" value="Acyl_CoA_acyltransferase"/>
</dbReference>
<keyword evidence="2" id="KW-0808">Transferase</keyword>
<evidence type="ECO:0000313" key="2">
    <source>
        <dbReference type="EMBL" id="MFC0561553.1"/>
    </source>
</evidence>
<comment type="caution">
    <text evidence="2">The sequence shown here is derived from an EMBL/GenBank/DDBJ whole genome shotgun (WGS) entry which is preliminary data.</text>
</comment>
<proteinExistence type="predicted"/>
<dbReference type="RefSeq" id="WP_273848009.1">
    <property type="nucleotide sequence ID" value="NZ_JAQQWT010000044.1"/>
</dbReference>
<evidence type="ECO:0000313" key="3">
    <source>
        <dbReference type="Proteomes" id="UP001589833"/>
    </source>
</evidence>
<gene>
    <name evidence="2" type="ORF">ACFFH4_21850</name>
</gene>
<accession>A0ABV6NLB9</accession>
<dbReference type="Proteomes" id="UP001589833">
    <property type="component" value="Unassembled WGS sequence"/>
</dbReference>